<proteinExistence type="predicted"/>
<dbReference type="EMBL" id="CADIJO010000017">
    <property type="protein sequence ID" value="CAB3726241.1"/>
    <property type="molecule type" value="Genomic_DNA"/>
</dbReference>
<feature type="domain" description="RES" evidence="1">
    <location>
        <begin position="68"/>
        <end position="214"/>
    </location>
</feature>
<name>A0A6S7BS14_9BURK</name>
<sequence length="245" mass="26819">MPRGTKSWGPCMGERRVPAATGKKPLCRAGAEPGALPSPDALNVTTMLLASGTVLHRIHLNRYRADRFNRGRQGNARFSPIRDARGKLIPTLYGGSSMDCAMMETVFHDVPHTAGLKTVDRAAQADLTHSRVGITRDLEVVNLANVPLRKLGVSRRQLIDTGRDHYPATRNWAEALHQICPQAQGLCWISRQDDTGRAVMLFGDRIPFGVLRAQGDSRSLVDDPDARDAVLDLAERLGVAIVARD</sequence>
<accession>A0A6S7BS14</accession>
<reference evidence="2 3" key="1">
    <citation type="submission" date="2020-04" db="EMBL/GenBank/DDBJ databases">
        <authorList>
            <person name="De Canck E."/>
        </authorList>
    </citation>
    <scope>NUCLEOTIDE SEQUENCE [LARGE SCALE GENOMIC DNA]</scope>
    <source>
        <strain evidence="2 3">LMG 3458</strain>
    </source>
</reference>
<dbReference type="InterPro" id="IPR014914">
    <property type="entry name" value="RES_dom"/>
</dbReference>
<dbReference type="SMART" id="SM00953">
    <property type="entry name" value="RES"/>
    <property type="match status" value="1"/>
</dbReference>
<dbReference type="AlphaFoldDB" id="A0A6S7BS14"/>
<gene>
    <name evidence="2" type="ORF">LMG3458_04425</name>
</gene>
<evidence type="ECO:0000313" key="2">
    <source>
        <dbReference type="EMBL" id="CAB3726241.1"/>
    </source>
</evidence>
<evidence type="ECO:0000259" key="1">
    <source>
        <dbReference type="SMART" id="SM00953"/>
    </source>
</evidence>
<protein>
    <recommendedName>
        <fullName evidence="1">RES domain-containing protein</fullName>
    </recommendedName>
</protein>
<dbReference type="Proteomes" id="UP000494111">
    <property type="component" value="Unassembled WGS sequence"/>
</dbReference>
<dbReference type="Pfam" id="PF08808">
    <property type="entry name" value="RES"/>
    <property type="match status" value="1"/>
</dbReference>
<evidence type="ECO:0000313" key="3">
    <source>
        <dbReference type="Proteomes" id="UP000494111"/>
    </source>
</evidence>
<organism evidence="2 3">
    <name type="scientific">Achromobacter deleyi</name>
    <dbReference type="NCBI Taxonomy" id="1353891"/>
    <lineage>
        <taxon>Bacteria</taxon>
        <taxon>Pseudomonadati</taxon>
        <taxon>Pseudomonadota</taxon>
        <taxon>Betaproteobacteria</taxon>
        <taxon>Burkholderiales</taxon>
        <taxon>Alcaligenaceae</taxon>
        <taxon>Achromobacter</taxon>
    </lineage>
</organism>